<keyword evidence="3" id="KW-1185">Reference proteome</keyword>
<organism evidence="2 3">
    <name type="scientific">Microctonus hyperodae</name>
    <name type="common">Parasitoid wasp</name>
    <dbReference type="NCBI Taxonomy" id="165561"/>
    <lineage>
        <taxon>Eukaryota</taxon>
        <taxon>Metazoa</taxon>
        <taxon>Ecdysozoa</taxon>
        <taxon>Arthropoda</taxon>
        <taxon>Hexapoda</taxon>
        <taxon>Insecta</taxon>
        <taxon>Pterygota</taxon>
        <taxon>Neoptera</taxon>
        <taxon>Endopterygota</taxon>
        <taxon>Hymenoptera</taxon>
        <taxon>Apocrita</taxon>
        <taxon>Ichneumonoidea</taxon>
        <taxon>Braconidae</taxon>
        <taxon>Euphorinae</taxon>
        <taxon>Microctonus</taxon>
    </lineage>
</organism>
<name>A0AA39FUC9_MICHY</name>
<dbReference type="AlphaFoldDB" id="A0AA39FUC9"/>
<dbReference type="InterPro" id="IPR036084">
    <property type="entry name" value="Ser_inhib-like_sf"/>
</dbReference>
<reference evidence="2" key="1">
    <citation type="journal article" date="2023" name="bioRxiv">
        <title>Scaffold-level genome assemblies of two parasitoid biocontrol wasps reveal the parthenogenesis mechanism and an associated novel virus.</title>
        <authorList>
            <person name="Inwood S."/>
            <person name="Skelly J."/>
            <person name="Guhlin J."/>
            <person name="Harrop T."/>
            <person name="Goldson S."/>
            <person name="Dearden P."/>
        </authorList>
    </citation>
    <scope>NUCLEOTIDE SEQUENCE</scope>
    <source>
        <strain evidence="2">Lincoln</strain>
        <tissue evidence="2">Whole body</tissue>
    </source>
</reference>
<protein>
    <submittedName>
        <fullName evidence="2">Uncharacterized protein</fullName>
    </submittedName>
</protein>
<dbReference type="EMBL" id="JAQQBR010000005">
    <property type="protein sequence ID" value="KAK0175459.1"/>
    <property type="molecule type" value="Genomic_DNA"/>
</dbReference>
<comment type="caution">
    <text evidence="2">The sequence shown here is derived from an EMBL/GenBank/DDBJ whole genome shotgun (WGS) entry which is preliminary data.</text>
</comment>
<evidence type="ECO:0000256" key="1">
    <source>
        <dbReference type="SAM" id="SignalP"/>
    </source>
</evidence>
<keyword evidence="1" id="KW-0732">Signal</keyword>
<proteinExistence type="predicted"/>
<feature type="signal peptide" evidence="1">
    <location>
        <begin position="1"/>
        <end position="19"/>
    </location>
</feature>
<dbReference type="Gene3D" id="2.10.25.10">
    <property type="entry name" value="Laminin"/>
    <property type="match status" value="1"/>
</dbReference>
<dbReference type="SUPFAM" id="SSF57567">
    <property type="entry name" value="Serine protease inhibitors"/>
    <property type="match status" value="1"/>
</dbReference>
<gene>
    <name evidence="2" type="ORF">PV327_009207</name>
</gene>
<dbReference type="Proteomes" id="UP001168972">
    <property type="component" value="Unassembled WGS sequence"/>
</dbReference>
<sequence>MARHLTLAIFLASLTLISAHCHKKCHKHESFDYRGNACEPSCGLRHSDEQPCPGYIKKTSNLRCNPGFLRDEKTGRCVDPQDCTICDVGESRLPCGRKCEATTRHPYKHKSCSCKACKRRCSCDIYKGYLRDLRSGRCIRPNIIMM</sequence>
<feature type="chain" id="PRO_5041470603" evidence="1">
    <location>
        <begin position="20"/>
        <end position="146"/>
    </location>
</feature>
<evidence type="ECO:0000313" key="2">
    <source>
        <dbReference type="EMBL" id="KAK0175459.1"/>
    </source>
</evidence>
<evidence type="ECO:0000313" key="3">
    <source>
        <dbReference type="Proteomes" id="UP001168972"/>
    </source>
</evidence>
<reference evidence="2" key="2">
    <citation type="submission" date="2023-03" db="EMBL/GenBank/DDBJ databases">
        <authorList>
            <person name="Inwood S.N."/>
            <person name="Skelly J.G."/>
            <person name="Guhlin J."/>
            <person name="Harrop T.W.R."/>
            <person name="Goldson S.G."/>
            <person name="Dearden P.K."/>
        </authorList>
    </citation>
    <scope>NUCLEOTIDE SEQUENCE</scope>
    <source>
        <strain evidence="2">Lincoln</strain>
        <tissue evidence="2">Whole body</tissue>
    </source>
</reference>
<accession>A0AA39FUC9</accession>